<evidence type="ECO:0000256" key="7">
    <source>
        <dbReference type="SAM" id="SignalP"/>
    </source>
</evidence>
<evidence type="ECO:0000313" key="10">
    <source>
        <dbReference type="RefSeq" id="XP_030745512.1"/>
    </source>
</evidence>
<evidence type="ECO:0000256" key="1">
    <source>
        <dbReference type="ARBA" id="ARBA00004613"/>
    </source>
</evidence>
<comment type="similarity">
    <text evidence="2 6">Belongs to the TGF-beta family.</text>
</comment>
<organism evidence="9 10">
    <name type="scientific">Sitophilus oryzae</name>
    <name type="common">Rice weevil</name>
    <name type="synonym">Curculio oryzae</name>
    <dbReference type="NCBI Taxonomy" id="7048"/>
    <lineage>
        <taxon>Eukaryota</taxon>
        <taxon>Metazoa</taxon>
        <taxon>Ecdysozoa</taxon>
        <taxon>Arthropoda</taxon>
        <taxon>Hexapoda</taxon>
        <taxon>Insecta</taxon>
        <taxon>Pterygota</taxon>
        <taxon>Neoptera</taxon>
        <taxon>Endopterygota</taxon>
        <taxon>Coleoptera</taxon>
        <taxon>Polyphaga</taxon>
        <taxon>Cucujiformia</taxon>
        <taxon>Curculionidae</taxon>
        <taxon>Dryophthorinae</taxon>
        <taxon>Sitophilus</taxon>
    </lineage>
</organism>
<evidence type="ECO:0000256" key="6">
    <source>
        <dbReference type="RuleBase" id="RU000354"/>
    </source>
</evidence>
<dbReference type="GO" id="GO:0008083">
    <property type="term" value="F:growth factor activity"/>
    <property type="evidence" value="ECO:0007669"/>
    <property type="project" value="UniProtKB-KW"/>
</dbReference>
<sequence length="409" mass="47634">MLFENLFQTFILIKILFIHVNAVNLTGKSYYFKTNANNEFTVYNRIHFLNHNISDFSANPHGPQNIKVIKKINGVPVAKLPTTKTSLNASNFYLDPEWHYDHKQFNKSDLPYFIKKFYEHRVEEAWKTNPIRILFNSNRNTSSSIIKFNLNSLSPYENVSDADLYFYWPLKNTSSIYKKSVVLRLYQLEYQPEQSGNGSNLLDNPDIHKLFNVIYISKAQKGWQTFKIKKPIDNWAKGEENLGLLLTISDYDENKLISIYNDTNRGAYKTFAVLNIQNNDTDAQPHLEEPETANNVAALTSPTIPPSNKCSKKSWFVDFSQLNWYDFIIHPEEGFMGYQCVGKCHIENHDHQFVNYVKLRHWNNGQGLRERSCCVATKFSSLPIMFFDRFGNVVMKNYEDMVVDECGCR</sequence>
<evidence type="ECO:0000259" key="8">
    <source>
        <dbReference type="PROSITE" id="PS51362"/>
    </source>
</evidence>
<dbReference type="Gene3D" id="2.60.120.970">
    <property type="match status" value="1"/>
</dbReference>
<dbReference type="InParanoid" id="A0A6J2X322"/>
<dbReference type="InterPro" id="IPR001839">
    <property type="entry name" value="TGF-b_C"/>
</dbReference>
<evidence type="ECO:0000313" key="9">
    <source>
        <dbReference type="Proteomes" id="UP000504635"/>
    </source>
</evidence>
<dbReference type="PROSITE" id="PS51362">
    <property type="entry name" value="TGF_BETA_2"/>
    <property type="match status" value="1"/>
</dbReference>
<proteinExistence type="inferred from homology"/>
<dbReference type="PANTHER" id="PTHR11848">
    <property type="entry name" value="TGF-BETA FAMILY"/>
    <property type="match status" value="1"/>
</dbReference>
<dbReference type="NCBIfam" id="NF033679">
    <property type="entry name" value="DNRLRE_dom"/>
    <property type="match status" value="1"/>
</dbReference>
<dbReference type="AlphaFoldDB" id="A0A6J2X322"/>
<dbReference type="InterPro" id="IPR029034">
    <property type="entry name" value="Cystine-knot_cytokine"/>
</dbReference>
<dbReference type="Gene3D" id="2.10.90.10">
    <property type="entry name" value="Cystine-knot cytokines"/>
    <property type="match status" value="1"/>
</dbReference>
<keyword evidence="9" id="KW-1185">Reference proteome</keyword>
<dbReference type="Pfam" id="PF00688">
    <property type="entry name" value="TGFb_propeptide"/>
    <property type="match status" value="1"/>
</dbReference>
<reference evidence="10" key="1">
    <citation type="submission" date="2025-08" db="UniProtKB">
        <authorList>
            <consortium name="RefSeq"/>
        </authorList>
    </citation>
    <scope>IDENTIFICATION</scope>
    <source>
        <tissue evidence="10">Gonads</tissue>
    </source>
</reference>
<dbReference type="InterPro" id="IPR001111">
    <property type="entry name" value="TGF-b_propeptide"/>
</dbReference>
<feature type="signal peptide" evidence="7">
    <location>
        <begin position="1"/>
        <end position="22"/>
    </location>
</feature>
<dbReference type="GeneID" id="115874504"/>
<dbReference type="KEGG" id="soy:115874504"/>
<dbReference type="InterPro" id="IPR015615">
    <property type="entry name" value="TGF-beta-rel"/>
</dbReference>
<comment type="subcellular location">
    <subcellularLocation>
        <location evidence="1">Secreted</location>
    </subcellularLocation>
</comment>
<dbReference type="SUPFAM" id="SSF57501">
    <property type="entry name" value="Cystine-knot cytokines"/>
    <property type="match status" value="1"/>
</dbReference>
<dbReference type="Proteomes" id="UP000504635">
    <property type="component" value="Unplaced"/>
</dbReference>
<evidence type="ECO:0000256" key="5">
    <source>
        <dbReference type="ARBA" id="ARBA00023157"/>
    </source>
</evidence>
<keyword evidence="5" id="KW-1015">Disulfide bond</keyword>
<feature type="chain" id="PRO_5027050237" evidence="7">
    <location>
        <begin position="23"/>
        <end position="409"/>
    </location>
</feature>
<keyword evidence="4 6" id="KW-0339">Growth factor</keyword>
<dbReference type="CDD" id="cd13756">
    <property type="entry name" value="TGF_beta_BMPs_GDFs"/>
    <property type="match status" value="1"/>
</dbReference>
<dbReference type="OrthoDB" id="5987191at2759"/>
<dbReference type="SMART" id="SM00204">
    <property type="entry name" value="TGFB"/>
    <property type="match status" value="1"/>
</dbReference>
<gene>
    <name evidence="10" type="primary">LOC115874504</name>
</gene>
<name>A0A6J2X322_SITOR</name>
<protein>
    <submittedName>
        <fullName evidence="10">Inhibin beta B chain-like</fullName>
    </submittedName>
</protein>
<keyword evidence="3" id="KW-0964">Secreted</keyword>
<keyword evidence="7" id="KW-0732">Signal</keyword>
<evidence type="ECO:0000256" key="3">
    <source>
        <dbReference type="ARBA" id="ARBA00022525"/>
    </source>
</evidence>
<dbReference type="Pfam" id="PF00019">
    <property type="entry name" value="TGF_beta"/>
    <property type="match status" value="1"/>
</dbReference>
<dbReference type="PANTHER" id="PTHR11848:SF119">
    <property type="entry name" value="TGF-BETA FAMILY PROFILE DOMAIN-CONTAINING PROTEIN"/>
    <property type="match status" value="1"/>
</dbReference>
<dbReference type="GO" id="GO:0005125">
    <property type="term" value="F:cytokine activity"/>
    <property type="evidence" value="ECO:0007669"/>
    <property type="project" value="TreeGrafter"/>
</dbReference>
<dbReference type="RefSeq" id="XP_030745512.1">
    <property type="nucleotide sequence ID" value="XM_030889652.1"/>
</dbReference>
<accession>A0A6J2X322</accession>
<dbReference type="GO" id="GO:0005615">
    <property type="term" value="C:extracellular space"/>
    <property type="evidence" value="ECO:0007669"/>
    <property type="project" value="TreeGrafter"/>
</dbReference>
<evidence type="ECO:0000256" key="4">
    <source>
        <dbReference type="ARBA" id="ARBA00023030"/>
    </source>
</evidence>
<feature type="domain" description="TGF-beta family profile" evidence="8">
    <location>
        <begin position="289"/>
        <end position="409"/>
    </location>
</feature>
<evidence type="ECO:0000256" key="2">
    <source>
        <dbReference type="ARBA" id="ARBA00006656"/>
    </source>
</evidence>